<protein>
    <submittedName>
        <fullName evidence="4">Pirin family protein</fullName>
    </submittedName>
</protein>
<dbReference type="PANTHER" id="PTHR43212">
    <property type="entry name" value="QUERCETIN 2,3-DIOXYGENASE"/>
    <property type="match status" value="1"/>
</dbReference>
<dbReference type="PANTHER" id="PTHR43212:SF3">
    <property type="entry name" value="QUERCETIN 2,3-DIOXYGENASE"/>
    <property type="match status" value="1"/>
</dbReference>
<gene>
    <name evidence="4" type="ORF">RG963_13235</name>
</gene>
<dbReference type="Pfam" id="PF02678">
    <property type="entry name" value="Pirin"/>
    <property type="match status" value="1"/>
</dbReference>
<name>A0ABU2D406_9EURY</name>
<keyword evidence="5" id="KW-1185">Reference proteome</keyword>
<dbReference type="InterPro" id="IPR014710">
    <property type="entry name" value="RmlC-like_jellyroll"/>
</dbReference>
<comment type="caution">
    <text evidence="4">The sequence shown here is derived from an EMBL/GenBank/DDBJ whole genome shotgun (WGS) entry which is preliminary data.</text>
</comment>
<evidence type="ECO:0000313" key="5">
    <source>
        <dbReference type="Proteomes" id="UP001246244"/>
    </source>
</evidence>
<accession>A0ABU2D406</accession>
<dbReference type="Proteomes" id="UP001246244">
    <property type="component" value="Unassembled WGS sequence"/>
</dbReference>
<dbReference type="RefSeq" id="WP_310576753.1">
    <property type="nucleotide sequence ID" value="NZ_JAVKPK010000064.1"/>
</dbReference>
<feature type="domain" description="Pirin N-terminal" evidence="3">
    <location>
        <begin position="48"/>
        <end position="122"/>
    </location>
</feature>
<organism evidence="4 5">
    <name type="scientific">Methanosarcina baikalica</name>
    <dbReference type="NCBI Taxonomy" id="3073890"/>
    <lineage>
        <taxon>Archaea</taxon>
        <taxon>Methanobacteriati</taxon>
        <taxon>Methanobacteriota</taxon>
        <taxon>Stenosarchaea group</taxon>
        <taxon>Methanomicrobia</taxon>
        <taxon>Methanosarcinales</taxon>
        <taxon>Methanosarcinaceae</taxon>
        <taxon>Methanosarcina</taxon>
    </lineage>
</organism>
<dbReference type="InterPro" id="IPR012093">
    <property type="entry name" value="Pirin"/>
</dbReference>
<sequence>MNIIQNLCFQGYYPLQPIKPVYYSNISVILGLQRGGFTLRIIPAETRYYSDIGWIKGYLLFSFSNYYDPTNIQFRDLRTFNEFILKPGKEFSFHPHFEMEIVTIMFEGEVTHEDNMGNREVLEK</sequence>
<evidence type="ECO:0000259" key="3">
    <source>
        <dbReference type="Pfam" id="PF02678"/>
    </source>
</evidence>
<dbReference type="InterPro" id="IPR011051">
    <property type="entry name" value="RmlC_Cupin_sf"/>
</dbReference>
<evidence type="ECO:0000256" key="2">
    <source>
        <dbReference type="RuleBase" id="RU003457"/>
    </source>
</evidence>
<dbReference type="InterPro" id="IPR003829">
    <property type="entry name" value="Pirin_N_dom"/>
</dbReference>
<comment type="similarity">
    <text evidence="1 2">Belongs to the pirin family.</text>
</comment>
<evidence type="ECO:0000256" key="1">
    <source>
        <dbReference type="ARBA" id="ARBA00008416"/>
    </source>
</evidence>
<proteinExistence type="inferred from homology"/>
<evidence type="ECO:0000313" key="4">
    <source>
        <dbReference type="EMBL" id="MDR7666724.1"/>
    </source>
</evidence>
<dbReference type="EMBL" id="JAVKPK010000064">
    <property type="protein sequence ID" value="MDR7666724.1"/>
    <property type="molecule type" value="Genomic_DNA"/>
</dbReference>
<dbReference type="SUPFAM" id="SSF51182">
    <property type="entry name" value="RmlC-like cupins"/>
    <property type="match status" value="1"/>
</dbReference>
<dbReference type="Gene3D" id="2.60.120.10">
    <property type="entry name" value="Jelly Rolls"/>
    <property type="match status" value="1"/>
</dbReference>
<reference evidence="5" key="1">
    <citation type="submission" date="2023-07" db="EMBL/GenBank/DDBJ databases">
        <title>Whole-genome sequencing of a new Methanosarcina sp. Z-7115.</title>
        <authorList>
            <person name="Zhilina T.N."/>
            <person name="Merkel A.Y."/>
        </authorList>
    </citation>
    <scope>NUCLEOTIDE SEQUENCE [LARGE SCALE GENOMIC DNA]</scope>
    <source>
        <strain evidence="5">Z-7115</strain>
    </source>
</reference>